<dbReference type="EMBL" id="RHHQ01000018">
    <property type="protein sequence ID" value="RNB83332.1"/>
    <property type="molecule type" value="Genomic_DNA"/>
</dbReference>
<evidence type="ECO:0000259" key="2">
    <source>
        <dbReference type="Pfam" id="PF16653"/>
    </source>
</evidence>
<dbReference type="Proteomes" id="UP000271031">
    <property type="component" value="Unassembled WGS sequence"/>
</dbReference>
<dbReference type="OrthoDB" id="9769367at2"/>
<dbReference type="PANTHER" id="PTHR43796">
    <property type="entry name" value="CARBOXYNORSPERMIDINE SYNTHASE"/>
    <property type="match status" value="1"/>
</dbReference>
<dbReference type="Gene3D" id="3.30.360.10">
    <property type="entry name" value="Dihydrodipicolinate Reductase, domain 2"/>
    <property type="match status" value="1"/>
</dbReference>
<protein>
    <submittedName>
        <fullName evidence="3">SDR family NAD(P)-dependent oxidoreductase</fullName>
    </submittedName>
</protein>
<proteinExistence type="predicted"/>
<dbReference type="SUPFAM" id="SSF51735">
    <property type="entry name" value="NAD(P)-binding Rossmann-fold domains"/>
    <property type="match status" value="1"/>
</dbReference>
<dbReference type="Pfam" id="PF03435">
    <property type="entry name" value="Sacchrp_dh_NADP"/>
    <property type="match status" value="1"/>
</dbReference>
<feature type="domain" description="Saccharopine dehydrogenase NADP binding" evidence="1">
    <location>
        <begin position="26"/>
        <end position="142"/>
    </location>
</feature>
<dbReference type="AlphaFoldDB" id="A0A3M8D5K0"/>
<evidence type="ECO:0000259" key="1">
    <source>
        <dbReference type="Pfam" id="PF03435"/>
    </source>
</evidence>
<comment type="caution">
    <text evidence="3">The sequence shown here is derived from an EMBL/GenBank/DDBJ whole genome shotgun (WGS) entry which is preliminary data.</text>
</comment>
<sequence>MRNDIDGTTKCKTHQVIRRNRHMEKVIVLGAAGTIGKVIVKDLAESGVDVIAADLDISKLEELRAWVGKPIAIASVNIKDHDATTELLQQGKVCINAVNYIFNLDIMKAAASAGVSVLDLGGLYTITKEQLKLDEMMKQAQALSIVGMGSDPGVSNVFSRYGVEQLDEAEEIQIRFGSTTSGVTFPFAADTILDEATKNAYAVKNGELVEVEPLGDEEFTVFHREIGIQQTFSIIHSELATLPTSYPQVKQITYKDTWDPATIEKIRLFSSMGFMNTESGTEGPSPRRQLVSLLQQSLKEEPQWGTDELMVEVIGWKNGNRTTVKMELLTNYHRDWNVSATQYATAIPASIVAQMLLRGEIQATGVKPAELCVDPDLFISYLTKKQVRLLITTSETREH</sequence>
<evidence type="ECO:0000313" key="3">
    <source>
        <dbReference type="EMBL" id="RNB83332.1"/>
    </source>
</evidence>
<accession>A0A3M8D5K0</accession>
<keyword evidence="4" id="KW-1185">Reference proteome</keyword>
<feature type="domain" description="Saccharopine dehydrogenase-like C-terminal" evidence="2">
    <location>
        <begin position="149"/>
        <end position="382"/>
    </location>
</feature>
<dbReference type="InterPro" id="IPR005097">
    <property type="entry name" value="Sacchrp_dh_NADP-bd"/>
</dbReference>
<dbReference type="InterPro" id="IPR036291">
    <property type="entry name" value="NAD(P)-bd_dom_sf"/>
</dbReference>
<dbReference type="Pfam" id="PF16653">
    <property type="entry name" value="Sacchrp_dh_C"/>
    <property type="match status" value="1"/>
</dbReference>
<dbReference type="PANTHER" id="PTHR43796:SF2">
    <property type="entry name" value="CARBOXYNORSPERMIDINE SYNTHASE"/>
    <property type="match status" value="1"/>
</dbReference>
<dbReference type="Gene3D" id="3.40.50.720">
    <property type="entry name" value="NAD(P)-binding Rossmann-like Domain"/>
    <property type="match status" value="1"/>
</dbReference>
<organism evidence="3 4">
    <name type="scientific">Brevibacillus fluminis</name>
    <dbReference type="NCBI Taxonomy" id="511487"/>
    <lineage>
        <taxon>Bacteria</taxon>
        <taxon>Bacillati</taxon>
        <taxon>Bacillota</taxon>
        <taxon>Bacilli</taxon>
        <taxon>Bacillales</taxon>
        <taxon>Paenibacillaceae</taxon>
        <taxon>Brevibacillus</taxon>
    </lineage>
</organism>
<evidence type="ECO:0000313" key="4">
    <source>
        <dbReference type="Proteomes" id="UP000271031"/>
    </source>
</evidence>
<name>A0A3M8D5K0_9BACL</name>
<gene>
    <name evidence="3" type="ORF">EDM56_21940</name>
</gene>
<dbReference type="InterPro" id="IPR032095">
    <property type="entry name" value="Sacchrp_dh-like_C"/>
</dbReference>
<reference evidence="3 4" key="1">
    <citation type="submission" date="2018-10" db="EMBL/GenBank/DDBJ databases">
        <title>Phylogenomics of Brevibacillus.</title>
        <authorList>
            <person name="Dunlap C."/>
        </authorList>
    </citation>
    <scope>NUCLEOTIDE SEQUENCE [LARGE SCALE GENOMIC DNA]</scope>
    <source>
        <strain evidence="3 4">JCM 15716</strain>
    </source>
</reference>